<feature type="transmembrane region" description="Helical" evidence="1">
    <location>
        <begin position="92"/>
        <end position="114"/>
    </location>
</feature>
<dbReference type="AlphaFoldDB" id="A0A9X1R1M9"/>
<feature type="transmembrane region" description="Helical" evidence="1">
    <location>
        <begin position="7"/>
        <end position="28"/>
    </location>
</feature>
<keyword evidence="1" id="KW-0812">Transmembrane</keyword>
<keyword evidence="1" id="KW-1133">Transmembrane helix</keyword>
<accession>A0A9X1R1M9</accession>
<feature type="transmembrane region" description="Helical" evidence="1">
    <location>
        <begin position="134"/>
        <end position="150"/>
    </location>
</feature>
<feature type="transmembrane region" description="Helical" evidence="1">
    <location>
        <begin position="48"/>
        <end position="71"/>
    </location>
</feature>
<dbReference type="RefSeq" id="WP_237606662.1">
    <property type="nucleotide sequence ID" value="NZ_JAIRBB010000001.1"/>
</dbReference>
<protein>
    <recommendedName>
        <fullName evidence="4">DUF2975 domain-containing protein</fullName>
    </recommendedName>
</protein>
<proteinExistence type="predicted"/>
<name>A0A9X1R1M9_9FLAO</name>
<comment type="caution">
    <text evidence="2">The sequence shown here is derived from an EMBL/GenBank/DDBJ whole genome shotgun (WGS) entry which is preliminary data.</text>
</comment>
<reference evidence="2" key="1">
    <citation type="submission" date="2021-09" db="EMBL/GenBank/DDBJ databases">
        <title>Genome of Aequorivita sp. strain F64183.</title>
        <authorList>
            <person name="Wang Y."/>
        </authorList>
    </citation>
    <scope>NUCLEOTIDE SEQUENCE</scope>
    <source>
        <strain evidence="2">F64183</strain>
    </source>
</reference>
<evidence type="ECO:0008006" key="4">
    <source>
        <dbReference type="Google" id="ProtNLM"/>
    </source>
</evidence>
<dbReference type="Proteomes" id="UP001139462">
    <property type="component" value="Unassembled WGS sequence"/>
</dbReference>
<evidence type="ECO:0000313" key="3">
    <source>
        <dbReference type="Proteomes" id="UP001139462"/>
    </source>
</evidence>
<keyword evidence="3" id="KW-1185">Reference proteome</keyword>
<keyword evidence="1" id="KW-0472">Membrane</keyword>
<sequence>MKKIKIMHGFVIGLIVVFALSFIGNIYLEFFSDFMDPYRELELYNDFIFGYYTSFVGVFLSVFTFIGLIYVENGLRITLKNGMFNDKSSHNFIMAGKLFFVSAILGVAFDIAVFLHSEGQRILGITVESLSKNFLLIILAFVLYIIADIIKNGNELKLDNDLTI</sequence>
<gene>
    <name evidence="2" type="ORF">K8344_02225</name>
</gene>
<dbReference type="EMBL" id="JAIRBB010000001">
    <property type="protein sequence ID" value="MCG2429923.1"/>
    <property type="molecule type" value="Genomic_DNA"/>
</dbReference>
<evidence type="ECO:0000256" key="1">
    <source>
        <dbReference type="SAM" id="Phobius"/>
    </source>
</evidence>
<organism evidence="2 3">
    <name type="scientific">Aequorivita xiaoshiensis</name>
    <dbReference type="NCBI Taxonomy" id="2874476"/>
    <lineage>
        <taxon>Bacteria</taxon>
        <taxon>Pseudomonadati</taxon>
        <taxon>Bacteroidota</taxon>
        <taxon>Flavobacteriia</taxon>
        <taxon>Flavobacteriales</taxon>
        <taxon>Flavobacteriaceae</taxon>
        <taxon>Aequorivita</taxon>
    </lineage>
</organism>
<evidence type="ECO:0000313" key="2">
    <source>
        <dbReference type="EMBL" id="MCG2429923.1"/>
    </source>
</evidence>